<accession>A0A1V0UZU1</accession>
<sequence length="293" mass="33075">MGNVKYREVKRDAKVGEKIRAVDAEPYWGRYYENGDEFEVIKTCANGVLCRRIGDEDEDEEGRLYTLWSSEYVVLEPIDESEEPDEISAIKSEMERLTGELATLALRVSKLEGPKQQTEKSPQEIRDEIVEKAKADLKGLEDFIRRITSNLSSFYKINGTGASSAEYIVNRKKKTVVCLLRSAAKKEIYKRGIAKCAPGDVFNSHIGRAIAFRRALGLKVPAEYLSVPNPTEIREGDIVGYTHPSIPLAYAAEVVDRGSWYSASRMYLDIDYARGRRIIDDSHEAGALDEYVF</sequence>
<name>A0A1V0UZU1_9BACL</name>
<evidence type="ECO:0000313" key="2">
    <source>
        <dbReference type="Proteomes" id="UP000192727"/>
    </source>
</evidence>
<protein>
    <submittedName>
        <fullName evidence="1">Uncharacterized protein</fullName>
    </submittedName>
</protein>
<gene>
    <name evidence="1" type="ORF">B7C51_24695</name>
</gene>
<keyword evidence="1" id="KW-0614">Plasmid</keyword>
<proteinExistence type="predicted"/>
<dbReference type="Proteomes" id="UP000192727">
    <property type="component" value="Plasmid pPLP3"/>
</dbReference>
<dbReference type="AlphaFoldDB" id="A0A1V0UZU1"/>
<organism evidence="1 2">
    <name type="scientific">Paenibacillus larvae subsp. pulvifaciens</name>
    <dbReference type="NCBI Taxonomy" id="1477"/>
    <lineage>
        <taxon>Bacteria</taxon>
        <taxon>Bacillati</taxon>
        <taxon>Bacillota</taxon>
        <taxon>Bacilli</taxon>
        <taxon>Bacillales</taxon>
        <taxon>Paenibacillaceae</taxon>
        <taxon>Paenibacillus</taxon>
    </lineage>
</organism>
<geneLocation type="plasmid" evidence="2">
    <name>pplp3</name>
</geneLocation>
<dbReference type="EMBL" id="CP020558">
    <property type="protein sequence ID" value="ARF70676.1"/>
    <property type="molecule type" value="Genomic_DNA"/>
</dbReference>
<evidence type="ECO:0000313" key="1">
    <source>
        <dbReference type="EMBL" id="ARF70676.1"/>
    </source>
</evidence>
<reference evidence="1 2" key="1">
    <citation type="submission" date="2017-03" db="EMBL/GenBank/DDBJ databases">
        <title>Paenibacillus larvae genome sequencing.</title>
        <authorList>
            <person name="Dingman D.W."/>
        </authorList>
    </citation>
    <scope>NUCLEOTIDE SEQUENCE [LARGE SCALE GENOMIC DNA]</scope>
    <source>
        <strain evidence="1 2">SAG 10367</strain>
        <plasmid evidence="2">pplp3</plasmid>
    </source>
</reference>